<keyword evidence="1 6" id="KW-0436">Ligase</keyword>
<dbReference type="GO" id="GO:0006412">
    <property type="term" value="P:translation"/>
    <property type="evidence" value="ECO:0007669"/>
    <property type="project" value="UniProtKB-UniRule"/>
</dbReference>
<reference evidence="8 10" key="2">
    <citation type="journal article" date="2019" name="Nat. Microbiol.">
        <title>Wide diversity of methane and short-chain alkane metabolisms in uncultured archaea.</title>
        <authorList>
            <person name="Borrel G."/>
            <person name="Adam P.S."/>
            <person name="McKay L.J."/>
            <person name="Chen L.X."/>
            <person name="Sierra-Garcia I.N."/>
            <person name="Sieber C.M."/>
            <person name="Letourneur Q."/>
            <person name="Ghozlane A."/>
            <person name="Andersen G.L."/>
            <person name="Li W.J."/>
            <person name="Hallam S.J."/>
            <person name="Muyzer G."/>
            <person name="de Oliveira V.M."/>
            <person name="Inskeep W.P."/>
            <person name="Banfield J.F."/>
            <person name="Gribaldo S."/>
        </authorList>
    </citation>
    <scope>NUCLEOTIDE SEQUENCE [LARGE SCALE GENOMIC DNA]</scope>
    <source>
        <strain evidence="8">Verst-YHS</strain>
    </source>
</reference>
<sequence>MEVKIGLEIHQQLDTSKKLFCNCPTILRDDEPHFTIMRMLRPVASELGEIDQAAIFEFEKKKYFYYQGYYDSVCLVELDEEPPHEINKESVMISLTVALMLNMIPVDEVHVMRKIVIDGSNTTGFQRTAKIAFNGWIDDEDGRISIRSLCLEEDSARKISETEDYIVYRLDRLGIPLIEITTGPEIHSGEQARRVALKIGRILQSTGKVKRGIGTIRQDLNISIEGGARVEIKGVQELKLIPIVVDYEIMRQKNLLKIRDLIKNNPLPDGKIYDVTEIFSSTECKIIKKAIQNNGKVLAILLKGFKGILKEEIQPNRRFGTELADYAKVYGGIGGIFHTDELPAYGIKEDEVKLLREKLRAEDKDCIVIVVGEEKACRNALIAIIRRIEQAFIGVPSEVRAANPDGTTHFMRPMPGAARMYPETDIPPMVITEELLNQIKSNLPETFEIKINRFMKEYGLSYDLASLIVDSPYSSIFEEIVKKSKINASLIASTFEYTFKMLKREGIDVDSFDKNIIYELFMRMSNGKFAKEAITDILRWLANNKGKGIDDAIKALSLIPVDLVEVRKKAKEIIDENIEIVKKEGERATKKLMGEIMKIYRGKVDGKIIYDILNEEIMKVLKN</sequence>
<dbReference type="GO" id="GO:0070681">
    <property type="term" value="P:glutaminyl-tRNAGln biosynthesis via transamidation"/>
    <property type="evidence" value="ECO:0007669"/>
    <property type="project" value="TreeGrafter"/>
</dbReference>
<dbReference type="NCBIfam" id="NF003107">
    <property type="entry name" value="PRK04028.1"/>
    <property type="match status" value="1"/>
</dbReference>
<dbReference type="Gene3D" id="1.10.10.410">
    <property type="match status" value="1"/>
</dbReference>
<dbReference type="SUPFAM" id="SSF55261">
    <property type="entry name" value="GAD domain-like"/>
    <property type="match status" value="1"/>
</dbReference>
<proteinExistence type="inferred from homology"/>
<dbReference type="Pfam" id="PF02637">
    <property type="entry name" value="GatB_Yqey"/>
    <property type="match status" value="1"/>
</dbReference>
<evidence type="ECO:0000313" key="11">
    <source>
        <dbReference type="Proteomes" id="UP000317265"/>
    </source>
</evidence>
<dbReference type="GO" id="GO:0016740">
    <property type="term" value="F:transferase activity"/>
    <property type="evidence" value="ECO:0007669"/>
    <property type="project" value="UniProtKB-KW"/>
</dbReference>
<evidence type="ECO:0000313" key="9">
    <source>
        <dbReference type="EMBL" id="TDA40352.1"/>
    </source>
</evidence>
<dbReference type="GO" id="GO:0050567">
    <property type="term" value="F:glutaminyl-tRNA synthase (glutamine-hydrolyzing) activity"/>
    <property type="evidence" value="ECO:0007669"/>
    <property type="project" value="UniProtKB-UniRule"/>
</dbReference>
<keyword evidence="4 6" id="KW-0648">Protein biosynthesis</keyword>
<dbReference type="Gene3D" id="3.30.1360.30">
    <property type="entry name" value="GAD-like domain"/>
    <property type="match status" value="1"/>
</dbReference>
<dbReference type="HAMAP" id="MF_00588">
    <property type="entry name" value="GatE"/>
    <property type="match status" value="1"/>
</dbReference>
<dbReference type="NCBIfam" id="TIGR00134">
    <property type="entry name" value="gatE_arch"/>
    <property type="match status" value="1"/>
</dbReference>
<dbReference type="GO" id="GO:0004812">
    <property type="term" value="F:aminoacyl-tRNA ligase activity"/>
    <property type="evidence" value="ECO:0007669"/>
    <property type="project" value="InterPro"/>
</dbReference>
<dbReference type="Gene3D" id="1.10.150.380">
    <property type="entry name" value="GatB domain, N-terminal subdomain"/>
    <property type="match status" value="1"/>
</dbReference>
<dbReference type="SUPFAM" id="SSF89095">
    <property type="entry name" value="GatB/YqeY motif"/>
    <property type="match status" value="1"/>
</dbReference>
<dbReference type="SMART" id="SM00845">
    <property type="entry name" value="GatB_Yqey"/>
    <property type="match status" value="1"/>
</dbReference>
<evidence type="ECO:0000259" key="7">
    <source>
        <dbReference type="SMART" id="SM00845"/>
    </source>
</evidence>
<dbReference type="GO" id="GO:0005737">
    <property type="term" value="C:cytoplasm"/>
    <property type="evidence" value="ECO:0007669"/>
    <property type="project" value="InterPro"/>
</dbReference>
<dbReference type="PANTHER" id="PTHR11659:SF2">
    <property type="entry name" value="GLUTAMYL-TRNA(GLN) AMIDOTRANSFERASE SUBUNIT E"/>
    <property type="match status" value="1"/>
</dbReference>
<feature type="domain" description="Asn/Gln amidotransferase" evidence="7">
    <location>
        <begin position="475"/>
        <end position="617"/>
    </location>
</feature>
<keyword evidence="2 6" id="KW-0547">Nucleotide-binding</keyword>
<evidence type="ECO:0000256" key="1">
    <source>
        <dbReference type="ARBA" id="ARBA00022598"/>
    </source>
</evidence>
<dbReference type="InterPro" id="IPR014746">
    <property type="entry name" value="Gln_synth/guanido_kin_cat_dom"/>
</dbReference>
<organism evidence="9 11">
    <name type="scientific">Thermoproteota archaeon</name>
    <dbReference type="NCBI Taxonomy" id="2056631"/>
    <lineage>
        <taxon>Archaea</taxon>
        <taxon>Thermoproteota</taxon>
    </lineage>
</organism>
<evidence type="ECO:0000256" key="6">
    <source>
        <dbReference type="HAMAP-Rule" id="MF_00588"/>
    </source>
</evidence>
<comment type="caution">
    <text evidence="9">The sequence shown here is derived from an EMBL/GenBank/DDBJ whole genome shotgun (WGS) entry which is preliminary data.</text>
</comment>
<dbReference type="GO" id="GO:0005524">
    <property type="term" value="F:ATP binding"/>
    <property type="evidence" value="ECO:0007669"/>
    <property type="project" value="UniProtKB-KW"/>
</dbReference>
<dbReference type="Pfam" id="PF02934">
    <property type="entry name" value="GatB_N"/>
    <property type="match status" value="1"/>
</dbReference>
<evidence type="ECO:0000313" key="10">
    <source>
        <dbReference type="Proteomes" id="UP000316080"/>
    </source>
</evidence>
<dbReference type="InterPro" id="IPR004414">
    <property type="entry name" value="GatE"/>
</dbReference>
<dbReference type="InterPro" id="IPR004115">
    <property type="entry name" value="GAD-like_sf"/>
</dbReference>
<keyword evidence="3 6" id="KW-0067">ATP-binding</keyword>
<dbReference type="Pfam" id="PF02938">
    <property type="entry name" value="GAD"/>
    <property type="match status" value="1"/>
</dbReference>
<evidence type="ECO:0000256" key="3">
    <source>
        <dbReference type="ARBA" id="ARBA00022840"/>
    </source>
</evidence>
<comment type="subunit">
    <text evidence="6">Heterodimer of GatD and GatE.</text>
</comment>
<dbReference type="SUPFAM" id="SSF55931">
    <property type="entry name" value="Glutamine synthetase/guanido kinase"/>
    <property type="match status" value="1"/>
</dbReference>
<dbReference type="Proteomes" id="UP000317265">
    <property type="component" value="Unassembled WGS sequence"/>
</dbReference>
<comment type="similarity">
    <text evidence="6">Belongs to the GatB/GatE family. GatE subfamily.</text>
</comment>
<keyword evidence="9" id="KW-0808">Transferase</keyword>
<evidence type="ECO:0000256" key="4">
    <source>
        <dbReference type="ARBA" id="ARBA00022917"/>
    </source>
</evidence>
<dbReference type="Proteomes" id="UP000316080">
    <property type="component" value="Unassembled WGS sequence"/>
</dbReference>
<evidence type="ECO:0000256" key="5">
    <source>
        <dbReference type="ARBA" id="ARBA00047913"/>
    </source>
</evidence>
<dbReference type="InterPro" id="IPR017959">
    <property type="entry name" value="Asn/Gln-tRNA_amidoTrfase_suB/E"/>
</dbReference>
<dbReference type="InterPro" id="IPR003789">
    <property type="entry name" value="Asn/Gln_tRNA_amidoTrase-B-like"/>
</dbReference>
<name>A0A523BHM7_9CREN</name>
<protein>
    <recommendedName>
        <fullName evidence="6">Glutamyl-tRNA(Gln) amidotransferase subunit E</fullName>
        <shortName evidence="6">Glu-ADT subunit E</shortName>
        <ecNumber evidence="6">6.3.5.-</ecNumber>
    </recommendedName>
</protein>
<dbReference type="PANTHER" id="PTHR11659">
    <property type="entry name" value="GLUTAMYL-TRNA GLN AMIDOTRANSFERASE SUBUNIT B MITOCHONDRIAL AND PROKARYOTIC PET112-RELATED"/>
    <property type="match status" value="1"/>
</dbReference>
<dbReference type="InterPro" id="IPR042114">
    <property type="entry name" value="GatB_C_1"/>
</dbReference>
<dbReference type="EMBL" id="RXIH01000003">
    <property type="protein sequence ID" value="RZN57676.1"/>
    <property type="molecule type" value="Genomic_DNA"/>
</dbReference>
<reference evidence="9 11" key="1">
    <citation type="journal article" date="2019" name="Nat. Microbiol.">
        <title>Expanding anaerobic alkane metabolism in the domain of Archaea.</title>
        <authorList>
            <person name="Wang Y."/>
            <person name="Wegener G."/>
            <person name="Hou J."/>
            <person name="Wang F."/>
            <person name="Xiao X."/>
        </authorList>
    </citation>
    <scope>NUCLEOTIDE SEQUENCE [LARGE SCALE GENOMIC DNA]</scope>
    <source>
        <strain evidence="9">WYZ-LMO11</strain>
    </source>
</reference>
<evidence type="ECO:0000313" key="8">
    <source>
        <dbReference type="EMBL" id="RZN57676.1"/>
    </source>
</evidence>
<comment type="function">
    <text evidence="6">Allows the formation of correctly charged Gln-tRNA(Gln) through the transamidation of misacylated Glu-tRNA(Gln) in organisms which lack glutaminyl-tRNA synthetase. The reaction takes place in the presence of glutamine and ATP through an activated gamma-phospho-Glu-tRNA(Gln). The GatDE system is specific for glutamate and does not act on aspartate.</text>
</comment>
<dbReference type="EC" id="6.3.5.-" evidence="6"/>
<comment type="catalytic activity">
    <reaction evidence="5 6">
        <text>L-glutamyl-tRNA(Gln) + L-glutamine + ATP + H2O = L-glutaminyl-tRNA(Gln) + L-glutamate + ADP + phosphate + H(+)</text>
        <dbReference type="Rhea" id="RHEA:17521"/>
        <dbReference type="Rhea" id="RHEA-COMP:9681"/>
        <dbReference type="Rhea" id="RHEA-COMP:9684"/>
        <dbReference type="ChEBI" id="CHEBI:15377"/>
        <dbReference type="ChEBI" id="CHEBI:15378"/>
        <dbReference type="ChEBI" id="CHEBI:29985"/>
        <dbReference type="ChEBI" id="CHEBI:30616"/>
        <dbReference type="ChEBI" id="CHEBI:43474"/>
        <dbReference type="ChEBI" id="CHEBI:58359"/>
        <dbReference type="ChEBI" id="CHEBI:78520"/>
        <dbReference type="ChEBI" id="CHEBI:78521"/>
        <dbReference type="ChEBI" id="CHEBI:456216"/>
    </reaction>
</comment>
<dbReference type="AlphaFoldDB" id="A0A523BHM7"/>
<gene>
    <name evidence="6 8" type="primary">gatE</name>
    <name evidence="9" type="ORF">DSO09_00815</name>
    <name evidence="8" type="ORF">EF809_00635</name>
</gene>
<dbReference type="InterPro" id="IPR029351">
    <property type="entry name" value="GAD_dom"/>
</dbReference>
<dbReference type="InterPro" id="IPR018027">
    <property type="entry name" value="Asn/Gln_amidotransferase"/>
</dbReference>
<dbReference type="InterPro" id="IPR006075">
    <property type="entry name" value="Asn/Gln-tRNA_Trfase_suB/E_cat"/>
</dbReference>
<dbReference type="PROSITE" id="PS01234">
    <property type="entry name" value="GATB"/>
    <property type="match status" value="1"/>
</dbReference>
<dbReference type="InterPro" id="IPR023168">
    <property type="entry name" value="GatB_Yqey_C_2"/>
</dbReference>
<accession>A0A523BHM7</accession>
<dbReference type="EMBL" id="QNVI01000009">
    <property type="protein sequence ID" value="TDA40352.1"/>
    <property type="molecule type" value="Genomic_DNA"/>
</dbReference>
<evidence type="ECO:0000256" key="2">
    <source>
        <dbReference type="ARBA" id="ARBA00022741"/>
    </source>
</evidence>
<dbReference type="InterPro" id="IPR017958">
    <property type="entry name" value="Gln-tRNA_amidoTrfase_suB_CS"/>
</dbReference>